<evidence type="ECO:0000313" key="4">
    <source>
        <dbReference type="EMBL" id="HAB4597673.1"/>
    </source>
</evidence>
<dbReference type="InterPro" id="IPR014983">
    <property type="entry name" value="GAD-rel"/>
</dbReference>
<feature type="domain" description="T6SS immunity protein Tdi1 C-terminal" evidence="2">
    <location>
        <begin position="130"/>
        <end position="203"/>
    </location>
</feature>
<name>A0A1U7FPL7_SALET</name>
<evidence type="ECO:0000313" key="3">
    <source>
        <dbReference type="EMBL" id="EDH1108820.1"/>
    </source>
</evidence>
<dbReference type="EMBL" id="AAMGKT010000003">
    <property type="protein sequence ID" value="EDH1108820.1"/>
    <property type="molecule type" value="Genomic_DNA"/>
</dbReference>
<sequence length="211" mass="24378">MRDQDFSYFIEKFGEATSYSAVPEKSMTKWKGILPDKLLSYWKTEGWGTYKNGLFSLVNPDEYEDVLDIWLEDTPFKEMDAYHVIARSAFGELYVFGESTGRNITIQPLFNQIIFFENGFMVKTTDELNSEIESFLAFSSVEEFDLFDCNDNYIFDRAVKQLGVLADNEMFSLEPAYIFGGEIKIENLSKVDCQIHLMILRELSSPNIIGF</sequence>
<evidence type="ECO:0000259" key="2">
    <source>
        <dbReference type="Pfam" id="PF08906"/>
    </source>
</evidence>
<accession>A0A1U7FPL7</accession>
<protein>
    <submittedName>
        <fullName evidence="3">DUF1851 domain-containing protein</fullName>
    </submittedName>
</protein>
<dbReference type="RefSeq" id="WP_001205572.1">
    <property type="nucleotide sequence ID" value="NZ_CP092911.1"/>
</dbReference>
<dbReference type="Pfam" id="PF08906">
    <property type="entry name" value="T6SS_Tdi1_C"/>
    <property type="match status" value="1"/>
</dbReference>
<feature type="domain" description="GAD-related" evidence="1">
    <location>
        <begin position="6"/>
        <end position="107"/>
    </location>
</feature>
<dbReference type="Pfam" id="PF08887">
    <property type="entry name" value="GAD-like"/>
    <property type="match status" value="1"/>
</dbReference>
<proteinExistence type="predicted"/>
<dbReference type="InterPro" id="IPR015002">
    <property type="entry name" value="T6SS_Tdi1_C"/>
</dbReference>
<organism evidence="3">
    <name type="scientific">Salmonella enterica I</name>
    <dbReference type="NCBI Taxonomy" id="59201"/>
    <lineage>
        <taxon>Bacteria</taxon>
        <taxon>Pseudomonadati</taxon>
        <taxon>Pseudomonadota</taxon>
        <taxon>Gammaproteobacteria</taxon>
        <taxon>Enterobacterales</taxon>
        <taxon>Enterobacteriaceae</taxon>
        <taxon>Salmonella</taxon>
    </lineage>
</organism>
<evidence type="ECO:0000259" key="1">
    <source>
        <dbReference type="Pfam" id="PF08887"/>
    </source>
</evidence>
<reference evidence="4" key="1">
    <citation type="journal article" date="2018" name="Genome Biol.">
        <title>SKESA: strategic k-mer extension for scrupulous assemblies.</title>
        <authorList>
            <person name="Souvorov A."/>
            <person name="Agarwala R."/>
            <person name="Lipman D.J."/>
        </authorList>
    </citation>
    <scope>NUCLEOTIDE SEQUENCE</scope>
    <source>
        <strain evidence="4">Salmonella enterica</strain>
    </source>
</reference>
<dbReference type="EMBL" id="DAAGUK010000001">
    <property type="protein sequence ID" value="HAB4597673.1"/>
    <property type="molecule type" value="Genomic_DNA"/>
</dbReference>
<gene>
    <name evidence="4" type="ORF">GB005_04085</name>
    <name evidence="3" type="ORF">GCX84_04545</name>
</gene>
<comment type="caution">
    <text evidence="3">The sequence shown here is derived from an EMBL/GenBank/DDBJ whole genome shotgun (WGS) entry which is preliminary data.</text>
</comment>
<reference evidence="3" key="3">
    <citation type="submission" date="2019-10" db="EMBL/GenBank/DDBJ databases">
        <authorList>
            <person name="Ashton P.M."/>
            <person name="Dallman T."/>
            <person name="Nair S."/>
            <person name="De Pinna E."/>
            <person name="Peters T."/>
            <person name="Grant K."/>
        </authorList>
    </citation>
    <scope>NUCLEOTIDE SEQUENCE</scope>
    <source>
        <strain evidence="3">821059</strain>
    </source>
</reference>
<dbReference type="AlphaFoldDB" id="A0A1U7FPL7"/>
<reference evidence="4" key="2">
    <citation type="submission" date="2019-10" db="EMBL/GenBank/DDBJ databases">
        <authorList>
            <consortium name="NCBI Pathogen Detection Project"/>
        </authorList>
    </citation>
    <scope>NUCLEOTIDE SEQUENCE</scope>
    <source>
        <strain evidence="4">Salmonella enterica</strain>
    </source>
</reference>